<feature type="compositionally biased region" description="Basic residues" evidence="1">
    <location>
        <begin position="49"/>
        <end position="67"/>
    </location>
</feature>
<feature type="transmembrane region" description="Helical" evidence="2">
    <location>
        <begin position="23"/>
        <end position="46"/>
    </location>
</feature>
<feature type="region of interest" description="Disordered" evidence="1">
    <location>
        <begin position="45"/>
        <end position="67"/>
    </location>
</feature>
<keyword evidence="2" id="KW-1133">Transmembrane helix</keyword>
<organism evidence="3 4">
    <name type="scientific">Cuscuta europaea</name>
    <name type="common">European dodder</name>
    <dbReference type="NCBI Taxonomy" id="41803"/>
    <lineage>
        <taxon>Eukaryota</taxon>
        <taxon>Viridiplantae</taxon>
        <taxon>Streptophyta</taxon>
        <taxon>Embryophyta</taxon>
        <taxon>Tracheophyta</taxon>
        <taxon>Spermatophyta</taxon>
        <taxon>Magnoliopsida</taxon>
        <taxon>eudicotyledons</taxon>
        <taxon>Gunneridae</taxon>
        <taxon>Pentapetalae</taxon>
        <taxon>asterids</taxon>
        <taxon>lamiids</taxon>
        <taxon>Solanales</taxon>
        <taxon>Convolvulaceae</taxon>
        <taxon>Cuscuteae</taxon>
        <taxon>Cuscuta</taxon>
        <taxon>Cuscuta subgen. Cuscuta</taxon>
    </lineage>
</organism>
<dbReference type="AlphaFoldDB" id="A0A9P0Z7C3"/>
<dbReference type="Proteomes" id="UP001152484">
    <property type="component" value="Unassembled WGS sequence"/>
</dbReference>
<evidence type="ECO:0000256" key="1">
    <source>
        <dbReference type="SAM" id="MobiDB-lite"/>
    </source>
</evidence>
<evidence type="ECO:0000256" key="2">
    <source>
        <dbReference type="SAM" id="Phobius"/>
    </source>
</evidence>
<name>A0A9P0Z7C3_CUSEU</name>
<proteinExistence type="predicted"/>
<comment type="caution">
    <text evidence="3">The sequence shown here is derived from an EMBL/GenBank/DDBJ whole genome shotgun (WGS) entry which is preliminary data.</text>
</comment>
<protein>
    <submittedName>
        <fullName evidence="3">Uncharacterized protein</fullName>
    </submittedName>
</protein>
<keyword evidence="2" id="KW-0812">Transmembrane</keyword>
<evidence type="ECO:0000313" key="3">
    <source>
        <dbReference type="EMBL" id="CAH9089375.1"/>
    </source>
</evidence>
<gene>
    <name evidence="3" type="ORF">CEURO_LOCUS10886</name>
</gene>
<feature type="region of interest" description="Disordered" evidence="1">
    <location>
        <begin position="93"/>
        <end position="119"/>
    </location>
</feature>
<keyword evidence="4" id="KW-1185">Reference proteome</keyword>
<dbReference type="EMBL" id="CAMAPE010000020">
    <property type="protein sequence ID" value="CAH9089375.1"/>
    <property type="molecule type" value="Genomic_DNA"/>
</dbReference>
<keyword evidence="2" id="KW-0472">Membrane</keyword>
<reference evidence="3" key="1">
    <citation type="submission" date="2022-07" db="EMBL/GenBank/DDBJ databases">
        <authorList>
            <person name="Macas J."/>
            <person name="Novak P."/>
            <person name="Neumann P."/>
        </authorList>
    </citation>
    <scope>NUCLEOTIDE SEQUENCE</scope>
</reference>
<evidence type="ECO:0000313" key="4">
    <source>
        <dbReference type="Proteomes" id="UP001152484"/>
    </source>
</evidence>
<accession>A0A9P0Z7C3</accession>
<sequence>MMGELDALNLIHPPANPSSPPPFVVFTAVAIYPLTELALQTSLFSLRNQRTKKKKKRRRKKENKKRAKKITYWLGWRNRIKGVGNECEPTIDGGAAVRGHNDGGAAVCGRGRTRKRMNR</sequence>